<evidence type="ECO:0000313" key="2">
    <source>
        <dbReference type="EMBL" id="KUK37245.1"/>
    </source>
</evidence>
<dbReference type="PATRIC" id="fig|85874.4.peg.784"/>
<dbReference type="AlphaFoldDB" id="A0A101FHN8"/>
<gene>
    <name evidence="2" type="ORF">XD66_0054</name>
</gene>
<proteinExistence type="predicted"/>
<sequence>MALPAWWQVVIPHKDIREKSFSEAVFAADLGDVVGGTAPEEYRDPRLFFEKTYLTAGLKNLVRNVLSRLSTGKGDPVIQLQTPFGGGKTHALLTLYHLVKSFGQLTHLEQLQELLADWQGFSGARVAAFAGTTADPVKGRTPWGEIAYQLGCYEIVKEHDLRRVAPGKERIKEVLQKSGPTLILMDELLQYIVKANQVEKVEKITQGQTLAFLQELSEAVTTSEKAVLVLTLPASILEQYDEEAEKSLAQLQKVSGRVESIYVPVEGVEIYEVIRKRLFENLGDSKVHRQIAEAYFRFYQELGSDAPAEVRETAYREKIERAYPFHPEFIDVLYERWGSFPTFQRTRGVLRFLAMIVEDLYERKVTSPLIHSSLVDLADVPVRREFINHIGNEFDSIICSDILGKARRIDQEMGSEYERYGLAKGLATAVFLYSFSGGERRGVNLPWLRVALLREGVPPTIVGDAVSKLEDSLWYFHTEKRFYSFKNQPNLNRIIVDKEEAIDPEQVRESLYEHLNRLARGASFDVYLWPKASGDIPDNRRLKLILLDPEQKYGESETATFIREILDNSGSTFRIYRNTVFAAAMDAGSYAALERQLRRFLALQEISGDTTISLTAGDREELQTKLTQSRKDLPSAIVSAYRHVGWRGNGDVVWRDMGIMTTGENPSVCIRVWRYLKDEERILSFLTPKVILDRAFGKEETEKTLNEIFDVFLKTPGLPCLESEKVLLDAASQGAKAGLLGVRLGYALYFGKTPPELSLDALIVRPEKAEEEKKAGGEIPGGGSGSHGWGSVYAGSGDGKGGVPVVQEDGGSDAGQGDEQIVSGGTGGPGQPAAVKVKRVSIKAAVPWDKLSQIVAGVIRPLKASGDEPKIIIEVKAESESGFDRTTLDSKVKETLQQVGAVIEEWEES</sequence>
<feature type="compositionally biased region" description="Gly residues" evidence="1">
    <location>
        <begin position="778"/>
        <end position="788"/>
    </location>
</feature>
<evidence type="ECO:0000256" key="1">
    <source>
        <dbReference type="SAM" id="MobiDB-lite"/>
    </source>
</evidence>
<name>A0A101FHN8_9THEO</name>
<organism evidence="2 3">
    <name type="scientific">Thermacetogenium phaeum</name>
    <dbReference type="NCBI Taxonomy" id="85874"/>
    <lineage>
        <taxon>Bacteria</taxon>
        <taxon>Bacillati</taxon>
        <taxon>Bacillota</taxon>
        <taxon>Clostridia</taxon>
        <taxon>Thermoanaerobacterales</taxon>
        <taxon>Thermoanaerobacteraceae</taxon>
        <taxon>Thermacetogenium</taxon>
    </lineage>
</organism>
<evidence type="ECO:0000313" key="3">
    <source>
        <dbReference type="Proteomes" id="UP000053326"/>
    </source>
</evidence>
<accession>A0A101FHN8</accession>
<dbReference type="Pfam" id="PF04465">
    <property type="entry name" value="DUF499"/>
    <property type="match status" value="1"/>
</dbReference>
<protein>
    <submittedName>
        <fullName evidence="2">ATPase</fullName>
    </submittedName>
</protein>
<dbReference type="EMBL" id="LGFO01000003">
    <property type="protein sequence ID" value="KUK37245.1"/>
    <property type="molecule type" value="Genomic_DNA"/>
</dbReference>
<feature type="region of interest" description="Disordered" evidence="1">
    <location>
        <begin position="771"/>
        <end position="832"/>
    </location>
</feature>
<dbReference type="InterPro" id="IPR007555">
    <property type="entry name" value="DUF499"/>
</dbReference>
<comment type="caution">
    <text evidence="2">The sequence shown here is derived from an EMBL/GenBank/DDBJ whole genome shotgun (WGS) entry which is preliminary data.</text>
</comment>
<dbReference type="Proteomes" id="UP000053326">
    <property type="component" value="Unassembled WGS sequence"/>
</dbReference>
<reference evidence="3" key="1">
    <citation type="journal article" date="2015" name="MBio">
        <title>Genome-Resolved Metagenomic Analysis Reveals Roles for Candidate Phyla and Other Microbial Community Members in Biogeochemical Transformations in Oil Reservoirs.</title>
        <authorList>
            <person name="Hu P."/>
            <person name="Tom L."/>
            <person name="Singh A."/>
            <person name="Thomas B.C."/>
            <person name="Baker B.J."/>
            <person name="Piceno Y.M."/>
            <person name="Andersen G.L."/>
            <person name="Banfield J.F."/>
        </authorList>
    </citation>
    <scope>NUCLEOTIDE SEQUENCE [LARGE SCALE GENOMIC DNA]</scope>
</reference>